<dbReference type="Pfam" id="PF10250">
    <property type="entry name" value="O-FucT"/>
    <property type="match status" value="1"/>
</dbReference>
<organism evidence="8 9">
    <name type="scientific">Riccia fluitans</name>
    <dbReference type="NCBI Taxonomy" id="41844"/>
    <lineage>
        <taxon>Eukaryota</taxon>
        <taxon>Viridiplantae</taxon>
        <taxon>Streptophyta</taxon>
        <taxon>Embryophyta</taxon>
        <taxon>Marchantiophyta</taxon>
        <taxon>Marchantiopsida</taxon>
        <taxon>Marchantiidae</taxon>
        <taxon>Marchantiales</taxon>
        <taxon>Ricciaceae</taxon>
        <taxon>Riccia</taxon>
    </lineage>
</organism>
<feature type="compositionally biased region" description="Acidic residues" evidence="7">
    <location>
        <begin position="548"/>
        <end position="567"/>
    </location>
</feature>
<keyword evidence="4" id="KW-0294">Fucose metabolism</keyword>
<dbReference type="PANTHER" id="PTHR31818">
    <property type="entry name" value="O-FUCOSYLTRANSFERASE 16"/>
    <property type="match status" value="1"/>
</dbReference>
<keyword evidence="9" id="KW-1185">Reference proteome</keyword>
<comment type="caution">
    <text evidence="8">The sequence shown here is derived from an EMBL/GenBank/DDBJ whole genome shotgun (WGS) entry which is preliminary data.</text>
</comment>
<evidence type="ECO:0000256" key="6">
    <source>
        <dbReference type="ARBA" id="ARBA00030350"/>
    </source>
</evidence>
<evidence type="ECO:0000313" key="8">
    <source>
        <dbReference type="EMBL" id="KAL2628905.1"/>
    </source>
</evidence>
<evidence type="ECO:0000256" key="1">
    <source>
        <dbReference type="ARBA" id="ARBA00007737"/>
    </source>
</evidence>
<proteinExistence type="inferred from homology"/>
<evidence type="ECO:0000256" key="4">
    <source>
        <dbReference type="ARBA" id="ARBA00023253"/>
    </source>
</evidence>
<feature type="region of interest" description="Disordered" evidence="7">
    <location>
        <begin position="540"/>
        <end position="570"/>
    </location>
</feature>
<dbReference type="InterPro" id="IPR024709">
    <property type="entry name" value="FucosylTrfase_pln"/>
</dbReference>
<dbReference type="AlphaFoldDB" id="A0ABD1YE15"/>
<dbReference type="CDD" id="cd11299">
    <property type="entry name" value="O-FucT_plant"/>
    <property type="match status" value="1"/>
</dbReference>
<keyword evidence="5" id="KW-0119">Carbohydrate metabolism</keyword>
<dbReference type="GO" id="GO:0016757">
    <property type="term" value="F:glycosyltransferase activity"/>
    <property type="evidence" value="ECO:0007669"/>
    <property type="project" value="UniProtKB-KW"/>
</dbReference>
<evidence type="ECO:0000256" key="3">
    <source>
        <dbReference type="ARBA" id="ARBA00022679"/>
    </source>
</evidence>
<accession>A0ABD1YE15</accession>
<dbReference type="PANTHER" id="PTHR31818:SF1">
    <property type="entry name" value="O-FUCOSYLTRANSFERASE 16"/>
    <property type="match status" value="1"/>
</dbReference>
<feature type="compositionally biased region" description="Polar residues" evidence="7">
    <location>
        <begin position="56"/>
        <end position="74"/>
    </location>
</feature>
<keyword evidence="3" id="KW-0808">Transferase</keyword>
<dbReference type="Proteomes" id="UP001605036">
    <property type="component" value="Unassembled WGS sequence"/>
</dbReference>
<dbReference type="GO" id="GO:0006004">
    <property type="term" value="P:fucose metabolic process"/>
    <property type="evidence" value="ECO:0007669"/>
    <property type="project" value="UniProtKB-KW"/>
</dbReference>
<gene>
    <name evidence="8" type="ORF">R1flu_013591</name>
</gene>
<name>A0ABD1YE15_9MARC</name>
<reference evidence="8 9" key="1">
    <citation type="submission" date="2024-09" db="EMBL/GenBank/DDBJ databases">
        <title>Chromosome-scale assembly of Riccia fluitans.</title>
        <authorList>
            <person name="Paukszto L."/>
            <person name="Sawicki J."/>
            <person name="Karawczyk K."/>
            <person name="Piernik-Szablinska J."/>
            <person name="Szczecinska M."/>
            <person name="Mazdziarz M."/>
        </authorList>
    </citation>
    <scope>NUCLEOTIDE SEQUENCE [LARGE SCALE GENOMIC DNA]</scope>
    <source>
        <strain evidence="8">Rf_01</strain>
        <tissue evidence="8">Aerial parts of the thallus</tissue>
    </source>
</reference>
<comment type="similarity">
    <text evidence="1">Belongs to the glycosyltransferase GT106 family.</text>
</comment>
<sequence>MARGRYRFKFRNLPLLPTLLFLLGSVLVILLLLSAFKRHHLEAQRFRQTWDHPTYKPQQKNELPKNVSTEKNGNANKTRVLKQPWELTSVEAVPKAGDPRLREVWNSSMAEWYYGCTEPTERYQTTSNSGINGYLMIRANGNLASQRAGIADSVAIARTLDATLVVPTLTDDKDTFENIFDVDHFISTLATDVRIVKQLPTDENLPTAALSFVAPRKASLPFYQFKLFQKLQGHRLIQLTETNNMLQDNLDPDLQKLRCRASYSALRFVPSITELGHTLIQRIGNLSKTGQYVAVHIRFDTDTLSASGCYFGGGEKERNDLMTYRRRWGRQVQLKDPHKERSEGKCPLTPMELGLLLRAMGFGEDSFVYLVMGSIYGGEETLTPLKKLFPHHYTLQSLATEEELAPFLGSESKFAAINYMVCEEGNVFIANDGSDTGKVVTGHRRFEGHRKTIRPNFEKLALLYVARHKLGWAQFASKTRIFQNGFTGEPNEQRGGDFYENPASCICARGEFELVKSFHEGRELAKRMRREDKRNIDEPERNWIELPEQNEDEKADGDGEPIIDEEPLTAPVELYEADDLGWPWLMN</sequence>
<dbReference type="InterPro" id="IPR019378">
    <property type="entry name" value="GDP-Fuc_O-FucTrfase"/>
</dbReference>
<evidence type="ECO:0000256" key="7">
    <source>
        <dbReference type="SAM" id="MobiDB-lite"/>
    </source>
</evidence>
<protein>
    <recommendedName>
        <fullName evidence="6">O-fucosyltransferase family protein</fullName>
    </recommendedName>
</protein>
<evidence type="ECO:0000256" key="2">
    <source>
        <dbReference type="ARBA" id="ARBA00022676"/>
    </source>
</evidence>
<feature type="region of interest" description="Disordered" evidence="7">
    <location>
        <begin position="52"/>
        <end position="74"/>
    </location>
</feature>
<dbReference type="PIRSF" id="PIRSF009360">
    <property type="entry name" value="UCP009360"/>
    <property type="match status" value="1"/>
</dbReference>
<evidence type="ECO:0000313" key="9">
    <source>
        <dbReference type="Proteomes" id="UP001605036"/>
    </source>
</evidence>
<evidence type="ECO:0000256" key="5">
    <source>
        <dbReference type="ARBA" id="ARBA00023277"/>
    </source>
</evidence>
<keyword evidence="2" id="KW-0328">Glycosyltransferase</keyword>
<dbReference type="EMBL" id="JBHFFA010000004">
    <property type="protein sequence ID" value="KAL2628905.1"/>
    <property type="molecule type" value="Genomic_DNA"/>
</dbReference>